<keyword evidence="5" id="KW-0496">Mitochondrion</keyword>
<comment type="caution">
    <text evidence="11">The sequence shown here is derived from an EMBL/GenBank/DDBJ whole genome shotgun (WGS) entry which is preliminary data.</text>
</comment>
<comment type="similarity">
    <text evidence="2">Belongs to the bacterial ribosomal protein bL27 family.</text>
</comment>
<evidence type="ECO:0000256" key="9">
    <source>
        <dbReference type="SAM" id="MobiDB-lite"/>
    </source>
</evidence>
<dbReference type="InterPro" id="IPR018261">
    <property type="entry name" value="Ribosomal_bL27_CS"/>
</dbReference>
<protein>
    <recommendedName>
        <fullName evidence="7">Large ribosomal subunit protein bL27m</fullName>
    </recommendedName>
    <alternativeName>
        <fullName evidence="8">54S ribosomal protein L2, mitochondrial</fullName>
    </alternativeName>
</protein>
<dbReference type="Proteomes" id="UP001377567">
    <property type="component" value="Unassembled WGS sequence"/>
</dbReference>
<gene>
    <name evidence="11" type="ORF">DAKH74_034490</name>
</gene>
<name>A0AAV5S1R3_MAUHU</name>
<dbReference type="AlphaFoldDB" id="A0AAV5S1R3"/>
<feature type="domain" description="Large ribosomal subunit protein bL27m C-terminal" evidence="10">
    <location>
        <begin position="130"/>
        <end position="393"/>
    </location>
</feature>
<evidence type="ECO:0000256" key="4">
    <source>
        <dbReference type="ARBA" id="ARBA00022980"/>
    </source>
</evidence>
<dbReference type="NCBIfam" id="TIGR00062">
    <property type="entry name" value="L27"/>
    <property type="match status" value="1"/>
</dbReference>
<dbReference type="Pfam" id="PF18471">
    <property type="entry name" value="Ribosomal_L27_C"/>
    <property type="match status" value="1"/>
</dbReference>
<dbReference type="InterPro" id="IPR041244">
    <property type="entry name" value="Ribosomal_bL27m_C"/>
</dbReference>
<evidence type="ECO:0000256" key="3">
    <source>
        <dbReference type="ARBA" id="ARBA00022946"/>
    </source>
</evidence>
<reference evidence="11 12" key="1">
    <citation type="journal article" date="2023" name="Elife">
        <title>Identification of key yeast species and microbe-microbe interactions impacting larval growth of Drosophila in the wild.</title>
        <authorList>
            <person name="Mure A."/>
            <person name="Sugiura Y."/>
            <person name="Maeda R."/>
            <person name="Honda K."/>
            <person name="Sakurai N."/>
            <person name="Takahashi Y."/>
            <person name="Watada M."/>
            <person name="Katoh T."/>
            <person name="Gotoh A."/>
            <person name="Gotoh Y."/>
            <person name="Taniguchi I."/>
            <person name="Nakamura K."/>
            <person name="Hayashi T."/>
            <person name="Katayama T."/>
            <person name="Uemura T."/>
            <person name="Hattori Y."/>
        </authorList>
    </citation>
    <scope>NUCLEOTIDE SEQUENCE [LARGE SCALE GENOMIC DNA]</scope>
    <source>
        <strain evidence="11 12">KH-74</strain>
    </source>
</reference>
<dbReference type="GO" id="GO:0005762">
    <property type="term" value="C:mitochondrial large ribosomal subunit"/>
    <property type="evidence" value="ECO:0007669"/>
    <property type="project" value="TreeGrafter"/>
</dbReference>
<evidence type="ECO:0000256" key="7">
    <source>
        <dbReference type="ARBA" id="ARBA00035267"/>
    </source>
</evidence>
<dbReference type="PANTHER" id="PTHR15893">
    <property type="entry name" value="RIBOSOMAL PROTEIN L27"/>
    <property type="match status" value="1"/>
</dbReference>
<evidence type="ECO:0000313" key="11">
    <source>
        <dbReference type="EMBL" id="GMM56833.1"/>
    </source>
</evidence>
<keyword evidence="3" id="KW-0809">Transit peptide</keyword>
<feature type="region of interest" description="Disordered" evidence="9">
    <location>
        <begin position="27"/>
        <end position="46"/>
    </location>
</feature>
<feature type="compositionally biased region" description="Basic residues" evidence="9">
    <location>
        <begin position="355"/>
        <end position="364"/>
    </location>
</feature>
<dbReference type="GO" id="GO:0006412">
    <property type="term" value="P:translation"/>
    <property type="evidence" value="ECO:0007669"/>
    <property type="project" value="InterPro"/>
</dbReference>
<feature type="region of interest" description="Disordered" evidence="9">
    <location>
        <begin position="337"/>
        <end position="364"/>
    </location>
</feature>
<evidence type="ECO:0000256" key="8">
    <source>
        <dbReference type="ARBA" id="ARBA00035465"/>
    </source>
</evidence>
<keyword evidence="6" id="KW-0687">Ribonucleoprotein</keyword>
<dbReference type="InterPro" id="IPR001684">
    <property type="entry name" value="Ribosomal_bL27"/>
</dbReference>
<proteinExistence type="inferred from homology"/>
<sequence length="393" mass="43615">MLSGEISAPFKKCGFLFTQIRTATKRAAGSRTSMKDSAGRRLGPKKYDGQEVKTGQILMRQRGTKFFPGEYVGIGKDHTLFALEPGFVRYYLDPFHPKRKFIGISLTKEATLPTGHFEPTPRRFGHTLLDNQKAAKKEEDALPRKVFLASEEIEDAMKDRAKKRAVLKKQYAKLLSSQLKVEVANENLATDYLVRLRSCLRNGFLLGDAQFYAKRYLEMTTQLAAEKAGASKEEIAAKMAEIESITSTLNSSVSFSNKFVAGKFISESDKAASRDKLVGELVSARQNISSKKDVEALKSLFKDASTFLTLSDEVLLRRRFLKPVFSESTAKATLVEGSPASANAAQNGKTDGKTKAKSKGKGKNKTVQLKRFNYETSKVETIERDSSAFLSKL</sequence>
<evidence type="ECO:0000256" key="2">
    <source>
        <dbReference type="ARBA" id="ARBA00010797"/>
    </source>
</evidence>
<comment type="subcellular location">
    <subcellularLocation>
        <location evidence="1">Mitochondrion</location>
    </subcellularLocation>
</comment>
<evidence type="ECO:0000256" key="5">
    <source>
        <dbReference type="ARBA" id="ARBA00023128"/>
    </source>
</evidence>
<keyword evidence="4 11" id="KW-0689">Ribosomal protein</keyword>
<dbReference type="SUPFAM" id="SSF110324">
    <property type="entry name" value="Ribosomal L27 protein-like"/>
    <property type="match status" value="1"/>
</dbReference>
<feature type="compositionally biased region" description="Basic and acidic residues" evidence="9">
    <location>
        <begin position="33"/>
        <end position="46"/>
    </location>
</feature>
<dbReference type="PRINTS" id="PR00063">
    <property type="entry name" value="RIBOSOMALL27"/>
</dbReference>
<organism evidence="11 12">
    <name type="scientific">Maudiozyma humilis</name>
    <name type="common">Sour dough yeast</name>
    <name type="synonym">Kazachstania humilis</name>
    <dbReference type="NCBI Taxonomy" id="51915"/>
    <lineage>
        <taxon>Eukaryota</taxon>
        <taxon>Fungi</taxon>
        <taxon>Dikarya</taxon>
        <taxon>Ascomycota</taxon>
        <taxon>Saccharomycotina</taxon>
        <taxon>Saccharomycetes</taxon>
        <taxon>Saccharomycetales</taxon>
        <taxon>Saccharomycetaceae</taxon>
        <taxon>Maudiozyma</taxon>
    </lineage>
</organism>
<dbReference type="FunFam" id="2.40.50.100:FF:000042">
    <property type="entry name" value="50S ribosomal protein L27"/>
    <property type="match status" value="1"/>
</dbReference>
<dbReference type="Gene3D" id="2.40.50.100">
    <property type="match status" value="1"/>
</dbReference>
<accession>A0AAV5S1R3</accession>
<dbReference type="PANTHER" id="PTHR15893:SF0">
    <property type="entry name" value="LARGE RIBOSOMAL SUBUNIT PROTEIN BL27M"/>
    <property type="match status" value="1"/>
</dbReference>
<dbReference type="PROSITE" id="PS00831">
    <property type="entry name" value="RIBOSOMAL_L27"/>
    <property type="match status" value="1"/>
</dbReference>
<dbReference type="GO" id="GO:0003735">
    <property type="term" value="F:structural constituent of ribosome"/>
    <property type="evidence" value="ECO:0007669"/>
    <property type="project" value="InterPro"/>
</dbReference>
<evidence type="ECO:0000256" key="6">
    <source>
        <dbReference type="ARBA" id="ARBA00023274"/>
    </source>
</evidence>
<evidence type="ECO:0000256" key="1">
    <source>
        <dbReference type="ARBA" id="ARBA00004173"/>
    </source>
</evidence>
<dbReference type="Pfam" id="PF01016">
    <property type="entry name" value="Ribosomal_L27"/>
    <property type="match status" value="1"/>
</dbReference>
<dbReference type="EMBL" id="BTGD01000010">
    <property type="protein sequence ID" value="GMM56833.1"/>
    <property type="molecule type" value="Genomic_DNA"/>
</dbReference>
<evidence type="ECO:0000313" key="12">
    <source>
        <dbReference type="Proteomes" id="UP001377567"/>
    </source>
</evidence>
<keyword evidence="12" id="KW-1185">Reference proteome</keyword>
<evidence type="ECO:0000259" key="10">
    <source>
        <dbReference type="Pfam" id="PF18471"/>
    </source>
</evidence>